<protein>
    <submittedName>
        <fullName evidence="4">Putative nucleic acid-binding Zn-ribbon protein</fullName>
    </submittedName>
</protein>
<dbReference type="EMBL" id="JACHDN010000001">
    <property type="protein sequence ID" value="MBB5474591.1"/>
    <property type="molecule type" value="Genomic_DNA"/>
</dbReference>
<evidence type="ECO:0000313" key="3">
    <source>
        <dbReference type="EMBL" id="GEL47145.1"/>
    </source>
</evidence>
<gene>
    <name evidence="3" type="ORF">CHO01_22610</name>
    <name evidence="4" type="ORF">HNR08_003327</name>
</gene>
<proteinExistence type="predicted"/>
<dbReference type="SUPFAM" id="SSF57997">
    <property type="entry name" value="Tropomyosin"/>
    <property type="match status" value="1"/>
</dbReference>
<reference evidence="3 5" key="1">
    <citation type="submission" date="2019-07" db="EMBL/GenBank/DDBJ databases">
        <title>Whole genome shotgun sequence of Cellulomonas hominis NBRC 16055.</title>
        <authorList>
            <person name="Hosoyama A."/>
            <person name="Uohara A."/>
            <person name="Ohji S."/>
            <person name="Ichikawa N."/>
        </authorList>
    </citation>
    <scope>NUCLEOTIDE SEQUENCE [LARGE SCALE GENOMIC DNA]</scope>
    <source>
        <strain evidence="3 5">NBRC 16055</strain>
    </source>
</reference>
<dbReference type="EMBL" id="BJVQ01000031">
    <property type="protein sequence ID" value="GEL47145.1"/>
    <property type="molecule type" value="Genomic_DNA"/>
</dbReference>
<dbReference type="Proteomes" id="UP000321723">
    <property type="component" value="Unassembled WGS sequence"/>
</dbReference>
<dbReference type="RefSeq" id="WP_146837994.1">
    <property type="nucleotide sequence ID" value="NZ_BJVQ01000031.1"/>
</dbReference>
<evidence type="ECO:0000313" key="5">
    <source>
        <dbReference type="Proteomes" id="UP000321723"/>
    </source>
</evidence>
<evidence type="ECO:0000313" key="4">
    <source>
        <dbReference type="EMBL" id="MBB5474591.1"/>
    </source>
</evidence>
<evidence type="ECO:0000256" key="2">
    <source>
        <dbReference type="SAM" id="MobiDB-lite"/>
    </source>
</evidence>
<name>A0A511FD13_9CELL</name>
<organism evidence="3 5">
    <name type="scientific">Cellulomonas hominis</name>
    <dbReference type="NCBI Taxonomy" id="156981"/>
    <lineage>
        <taxon>Bacteria</taxon>
        <taxon>Bacillati</taxon>
        <taxon>Actinomycetota</taxon>
        <taxon>Actinomycetes</taxon>
        <taxon>Micrococcales</taxon>
        <taxon>Cellulomonadaceae</taxon>
        <taxon>Cellulomonas</taxon>
    </lineage>
</organism>
<feature type="coiled-coil region" evidence="1">
    <location>
        <begin position="388"/>
        <end position="478"/>
    </location>
</feature>
<evidence type="ECO:0000313" key="6">
    <source>
        <dbReference type="Proteomes" id="UP000564629"/>
    </source>
</evidence>
<accession>A0A511FD13</accession>
<evidence type="ECO:0000256" key="1">
    <source>
        <dbReference type="SAM" id="Coils"/>
    </source>
</evidence>
<keyword evidence="1" id="KW-0175">Coiled coil</keyword>
<dbReference type="AlphaFoldDB" id="A0A511FD13"/>
<feature type="region of interest" description="Disordered" evidence="2">
    <location>
        <begin position="680"/>
        <end position="720"/>
    </location>
</feature>
<comment type="caution">
    <text evidence="3">The sequence shown here is derived from an EMBL/GenBank/DDBJ whole genome shotgun (WGS) entry which is preliminary data.</text>
</comment>
<dbReference type="OrthoDB" id="8030967at2"/>
<dbReference type="Proteomes" id="UP000564629">
    <property type="component" value="Unassembled WGS sequence"/>
</dbReference>
<reference evidence="4 6" key="2">
    <citation type="submission" date="2020-08" db="EMBL/GenBank/DDBJ databases">
        <title>Sequencing the genomes of 1000 actinobacteria strains.</title>
        <authorList>
            <person name="Klenk H.-P."/>
        </authorList>
    </citation>
    <scope>NUCLEOTIDE SEQUENCE [LARGE SCALE GENOMIC DNA]</scope>
    <source>
        <strain evidence="4 6">DSM 9581</strain>
    </source>
</reference>
<keyword evidence="5" id="KW-1185">Reference proteome</keyword>
<sequence>MPSVTTRIDERSRLLRELREAAGKGFTGAIEVLAPGRDITVYLDNGKVRAIQSGQFEPPATQLAECLTGQRVPEGVNPLQFLSESGVLGHSEDPELRKVEALDAIEGFIADWSYGLLASALTWTGAKVTRRKKVEVSSGVRLFPKDQSVVIQDVTARVDQLITAWEVVSRALAAQGFPPRAASHGAPLLVAEVPGDAAFDGTRTIDELAYTTGTSRCTILSRLSEALLAGGAAVEFSTAEPQTLMPEFPVPEALEDPDNEWAVAIAVPVAPVQSDLTEPPAEVAPEPADSAFDELAHLDLEIVNPVEPSLPAAEPTWYATSPAPVPVPVDAPAPAPVATPIVLRDWVEQAGTPLELEVRQSILAEVTKTAATTAADLVEQLDAAVEAFRRASANLTDARSQVAIAENELQRAKASARGAEAKVESIREQGREVLDGLAAAQASEEAAARVEADAQSEVDRAREALQLLEQLHASAKAQSAAARRAAAEADARVESALGEPLRAAEAELAEVRTRVVDPTRVRLDALLAGVAAAQAGVTDAEERTLEVGARADKSIHVLSSLEAPGPGMAPSLFTRMTAAHEAVSGLRGVPSAGSGSHRDQVAGPVPALPAPAGPQIPAPFQPVARGAVPAPVTVAVPAAVPTPAAPALTAVPFTPARSLASAAAPAGEAELTHAAEQGAGALPVPAPGLGQRPFEEIISPTSDPEPWDGAPTRPWAPVPR</sequence>